<dbReference type="CDD" id="cd01949">
    <property type="entry name" value="GGDEF"/>
    <property type="match status" value="1"/>
</dbReference>
<organism evidence="6 7">
    <name type="scientific">Comamonas terrigena</name>
    <dbReference type="NCBI Taxonomy" id="32013"/>
    <lineage>
        <taxon>Bacteria</taxon>
        <taxon>Pseudomonadati</taxon>
        <taxon>Pseudomonadota</taxon>
        <taxon>Betaproteobacteria</taxon>
        <taxon>Burkholderiales</taxon>
        <taxon>Comamonadaceae</taxon>
        <taxon>Comamonas</taxon>
    </lineage>
</organism>
<evidence type="ECO:0000256" key="1">
    <source>
        <dbReference type="ARBA" id="ARBA00012528"/>
    </source>
</evidence>
<dbReference type="InterPro" id="IPR048442">
    <property type="entry name" value="DosC_2nd"/>
</dbReference>
<dbReference type="GO" id="GO:0020037">
    <property type="term" value="F:heme binding"/>
    <property type="evidence" value="ECO:0007669"/>
    <property type="project" value="InterPro"/>
</dbReference>
<dbReference type="FunFam" id="3.30.70.270:FF:000001">
    <property type="entry name" value="Diguanylate cyclase domain protein"/>
    <property type="match status" value="1"/>
</dbReference>
<reference evidence="7" key="1">
    <citation type="submission" date="2017-09" db="EMBL/GenBank/DDBJ databases">
        <title>FDA dAtabase for Regulatory Grade micrObial Sequences (FDA-ARGOS): Supporting development and validation of Infectious Disease Dx tests.</title>
        <authorList>
            <person name="Minogue T."/>
            <person name="Wolcott M."/>
            <person name="Wasieloski L."/>
            <person name="Aguilar W."/>
            <person name="Moore D."/>
            <person name="Tallon L."/>
            <person name="Sadzewicz L."/>
            <person name="Ott S."/>
            <person name="Zhao X."/>
            <person name="Nagaraj S."/>
            <person name="Vavikolanu K."/>
            <person name="Aluvathingal J."/>
            <person name="Nadendla S."/>
            <person name="Sichtig H."/>
        </authorList>
    </citation>
    <scope>NUCLEOTIDE SEQUENCE [LARGE SCALE GENOMIC DNA]</scope>
    <source>
        <strain evidence="7">FDAARGOS_394</strain>
    </source>
</reference>
<dbReference type="STRING" id="1219032.GCA_001515545_01602"/>
<dbReference type="InterPro" id="IPR044398">
    <property type="entry name" value="Globin-sensor_dom"/>
</dbReference>
<evidence type="ECO:0000313" key="7">
    <source>
        <dbReference type="Proteomes" id="UP000220246"/>
    </source>
</evidence>
<dbReference type="Gene3D" id="1.10.490.10">
    <property type="entry name" value="Globins"/>
    <property type="match status" value="1"/>
</dbReference>
<evidence type="ECO:0000313" key="6">
    <source>
        <dbReference type="EMBL" id="PEH88964.1"/>
    </source>
</evidence>
<evidence type="ECO:0000256" key="2">
    <source>
        <dbReference type="ARBA" id="ARBA00015125"/>
    </source>
</evidence>
<evidence type="ECO:0000256" key="3">
    <source>
        <dbReference type="ARBA" id="ARBA00029839"/>
    </source>
</evidence>
<comment type="catalytic activity">
    <reaction evidence="4">
        <text>2 GTP = 3',3'-c-di-GMP + 2 diphosphate</text>
        <dbReference type="Rhea" id="RHEA:24898"/>
        <dbReference type="ChEBI" id="CHEBI:33019"/>
        <dbReference type="ChEBI" id="CHEBI:37565"/>
        <dbReference type="ChEBI" id="CHEBI:58805"/>
        <dbReference type="EC" id="2.7.7.65"/>
    </reaction>
</comment>
<dbReference type="PANTHER" id="PTHR45138:SF9">
    <property type="entry name" value="DIGUANYLATE CYCLASE DGCM-RELATED"/>
    <property type="match status" value="1"/>
</dbReference>
<dbReference type="Pfam" id="PF00990">
    <property type="entry name" value="GGDEF"/>
    <property type="match status" value="1"/>
</dbReference>
<feature type="domain" description="GGDEF" evidence="5">
    <location>
        <begin position="315"/>
        <end position="446"/>
    </location>
</feature>
<dbReference type="EC" id="2.7.7.65" evidence="1"/>
<dbReference type="InterPro" id="IPR043128">
    <property type="entry name" value="Rev_trsase/Diguanyl_cyclase"/>
</dbReference>
<dbReference type="RefSeq" id="WP_083520388.1">
    <property type="nucleotide sequence ID" value="NZ_PDEA01000001.1"/>
</dbReference>
<evidence type="ECO:0000256" key="4">
    <source>
        <dbReference type="ARBA" id="ARBA00034247"/>
    </source>
</evidence>
<dbReference type="GeneID" id="80801038"/>
<protein>
    <recommendedName>
        <fullName evidence="2">Diguanylate cyclase DosC</fullName>
        <ecNumber evidence="1">2.7.7.65</ecNumber>
    </recommendedName>
    <alternativeName>
        <fullName evidence="3">Direct oxygen-sensing cyclase</fullName>
    </alternativeName>
</protein>
<dbReference type="InterPro" id="IPR029787">
    <property type="entry name" value="Nucleotide_cyclase"/>
</dbReference>
<dbReference type="GO" id="GO:0019825">
    <property type="term" value="F:oxygen binding"/>
    <property type="evidence" value="ECO:0007669"/>
    <property type="project" value="InterPro"/>
</dbReference>
<gene>
    <name evidence="6" type="ORF">CRM82_10510</name>
</gene>
<dbReference type="InterPro" id="IPR050469">
    <property type="entry name" value="Diguanylate_Cyclase"/>
</dbReference>
<dbReference type="Gene3D" id="3.30.70.270">
    <property type="match status" value="1"/>
</dbReference>
<name>A0A2A7UUR2_COMTR</name>
<dbReference type="GO" id="GO:0005886">
    <property type="term" value="C:plasma membrane"/>
    <property type="evidence" value="ECO:0007669"/>
    <property type="project" value="TreeGrafter"/>
</dbReference>
<accession>A0A2A7UUR2</accession>
<dbReference type="InterPro" id="IPR009050">
    <property type="entry name" value="Globin-like_sf"/>
</dbReference>
<dbReference type="PROSITE" id="PS50887">
    <property type="entry name" value="GGDEF"/>
    <property type="match status" value="1"/>
</dbReference>
<dbReference type="SMART" id="SM00267">
    <property type="entry name" value="GGDEF"/>
    <property type="match status" value="1"/>
</dbReference>
<dbReference type="OrthoDB" id="9813903at2"/>
<dbReference type="Pfam" id="PF21118">
    <property type="entry name" value="DosC_2nd"/>
    <property type="match status" value="1"/>
</dbReference>
<dbReference type="InterPro" id="IPR012292">
    <property type="entry name" value="Globin/Proto"/>
</dbReference>
<dbReference type="SUPFAM" id="SSF46458">
    <property type="entry name" value="Globin-like"/>
    <property type="match status" value="1"/>
</dbReference>
<evidence type="ECO:0000259" key="5">
    <source>
        <dbReference type="PROSITE" id="PS50887"/>
    </source>
</evidence>
<dbReference type="GO" id="GO:0043709">
    <property type="term" value="P:cell adhesion involved in single-species biofilm formation"/>
    <property type="evidence" value="ECO:0007669"/>
    <property type="project" value="TreeGrafter"/>
</dbReference>
<sequence length="446" mass="50727">MPIPHARYTRQWAGLLDAVTPAVREAVRSVAQGHAEELARRFYQDMSQEEGAVLFLSNIPLRQRLEQSLQRWMRSVFDGSSLQLEQKVAQQVHVGEVHARIDVPVHLVLQGARGLKVHLHQLLLQADGAAQHAAVLVDLCMEIMSQAYARSMERTARTKDAYRLHAITHNLGTERERQRAALLEWENQLLCELAMERSGAQLPRMAVSDFGLWFHHKGEFVFRGAQETRRIESAMQDVDVVWLPALEALEPGAPRMQQLRQLRDEVRRINYHLAALFEQHQELDAGRDVLTRLLNRKFLPVVLGKEMGHAQQHSESFAVLVVDVDHFKQINDQHGHDGGDRVLQQVADVLQSACRGGDYVFRLGGEEFLLLLVDVGQAQAVALAERLRQRMQHEPMRLPQDRSTQVTVSIGVALYDGHPDYQRMLQRADAALYQAKEKGRNRVELA</sequence>
<dbReference type="Proteomes" id="UP000220246">
    <property type="component" value="Unassembled WGS sequence"/>
</dbReference>
<keyword evidence="7" id="KW-1185">Reference proteome</keyword>
<dbReference type="AlphaFoldDB" id="A0A2A7UUR2"/>
<dbReference type="GO" id="GO:1902201">
    <property type="term" value="P:negative regulation of bacterial-type flagellum-dependent cell motility"/>
    <property type="evidence" value="ECO:0007669"/>
    <property type="project" value="TreeGrafter"/>
</dbReference>
<dbReference type="SUPFAM" id="SSF55073">
    <property type="entry name" value="Nucleotide cyclase"/>
    <property type="match status" value="1"/>
</dbReference>
<dbReference type="GO" id="GO:0052621">
    <property type="term" value="F:diguanylate cyclase activity"/>
    <property type="evidence" value="ECO:0007669"/>
    <property type="project" value="UniProtKB-EC"/>
</dbReference>
<proteinExistence type="predicted"/>
<dbReference type="Pfam" id="PF11563">
    <property type="entry name" value="Protoglobin"/>
    <property type="match status" value="1"/>
</dbReference>
<dbReference type="EMBL" id="PDEA01000001">
    <property type="protein sequence ID" value="PEH88964.1"/>
    <property type="molecule type" value="Genomic_DNA"/>
</dbReference>
<dbReference type="PANTHER" id="PTHR45138">
    <property type="entry name" value="REGULATORY COMPONENTS OF SENSORY TRANSDUCTION SYSTEM"/>
    <property type="match status" value="1"/>
</dbReference>
<dbReference type="NCBIfam" id="TIGR00254">
    <property type="entry name" value="GGDEF"/>
    <property type="match status" value="1"/>
</dbReference>
<dbReference type="InterPro" id="IPR000160">
    <property type="entry name" value="GGDEF_dom"/>
</dbReference>
<comment type="caution">
    <text evidence="6">The sequence shown here is derived from an EMBL/GenBank/DDBJ whole genome shotgun (WGS) entry which is preliminary data.</text>
</comment>